<dbReference type="AlphaFoldDB" id="A0A815Q4L9"/>
<dbReference type="EMBL" id="CAJNOR010003895">
    <property type="protein sequence ID" value="CAF1457500.1"/>
    <property type="molecule type" value="Genomic_DNA"/>
</dbReference>
<sequence>MIAIAFATDYTGNTSSGITNYAAVAQQVNEYLGYSRNTLSVRLITFSGIGERKKRDTGSGISCNLNNGINYSTTNGSAMGMTIIVNNCPRTRCVTNQCIQNCLAEIKSNLLSVFGSTHLSLTFQTTDGQTIKTSCRLCQFGSISSGPTCTDGVKNGLETGADCGGPACVAEGKTCDNGLGCSSGTDCTSGLCNSGLCHAPTAAPTVTSTAAPTVTSTAAPTVAPTCTDGVKNGLETSVDCGGAACISQSKTCGTGLGCGSSTDCTSGVCTSGTCQAPTCTDGVKNGLETGADCGGVTCVSQSKTCGTGLGCGSSTDCTSGMCNSGTCIGQL</sequence>
<accession>A0A815Q4L9</accession>
<keyword evidence="2" id="KW-1185">Reference proteome</keyword>
<name>A0A815Q4L9_ADIRI</name>
<comment type="caution">
    <text evidence="1">The sequence shown here is derived from an EMBL/GenBank/DDBJ whole genome shotgun (WGS) entry which is preliminary data.</text>
</comment>
<evidence type="ECO:0000313" key="1">
    <source>
        <dbReference type="EMBL" id="CAF1457500.1"/>
    </source>
</evidence>
<reference evidence="1" key="1">
    <citation type="submission" date="2021-02" db="EMBL/GenBank/DDBJ databases">
        <authorList>
            <person name="Nowell W R."/>
        </authorList>
    </citation>
    <scope>NUCLEOTIDE SEQUENCE</scope>
</reference>
<dbReference type="Proteomes" id="UP000663828">
    <property type="component" value="Unassembled WGS sequence"/>
</dbReference>
<gene>
    <name evidence="1" type="ORF">XAT740_LOCUS37243</name>
</gene>
<evidence type="ECO:0000313" key="2">
    <source>
        <dbReference type="Proteomes" id="UP000663828"/>
    </source>
</evidence>
<protein>
    <submittedName>
        <fullName evidence="1">Uncharacterized protein</fullName>
    </submittedName>
</protein>
<proteinExistence type="predicted"/>
<organism evidence="1 2">
    <name type="scientific">Adineta ricciae</name>
    <name type="common">Rotifer</name>
    <dbReference type="NCBI Taxonomy" id="249248"/>
    <lineage>
        <taxon>Eukaryota</taxon>
        <taxon>Metazoa</taxon>
        <taxon>Spiralia</taxon>
        <taxon>Gnathifera</taxon>
        <taxon>Rotifera</taxon>
        <taxon>Eurotatoria</taxon>
        <taxon>Bdelloidea</taxon>
        <taxon>Adinetida</taxon>
        <taxon>Adinetidae</taxon>
        <taxon>Adineta</taxon>
    </lineage>
</organism>